<evidence type="ECO:0000313" key="2">
    <source>
        <dbReference type="EMBL" id="KAJ7335888.1"/>
    </source>
</evidence>
<feature type="region of interest" description="Disordered" evidence="1">
    <location>
        <begin position="1281"/>
        <end position="1311"/>
    </location>
</feature>
<proteinExistence type="predicted"/>
<organism evidence="2 3">
    <name type="scientific">Phrynocephalus forsythii</name>
    <dbReference type="NCBI Taxonomy" id="171643"/>
    <lineage>
        <taxon>Eukaryota</taxon>
        <taxon>Metazoa</taxon>
        <taxon>Chordata</taxon>
        <taxon>Craniata</taxon>
        <taxon>Vertebrata</taxon>
        <taxon>Euteleostomi</taxon>
        <taxon>Lepidosauria</taxon>
        <taxon>Squamata</taxon>
        <taxon>Bifurcata</taxon>
        <taxon>Unidentata</taxon>
        <taxon>Episquamata</taxon>
        <taxon>Toxicofera</taxon>
        <taxon>Iguania</taxon>
        <taxon>Acrodonta</taxon>
        <taxon>Agamidae</taxon>
        <taxon>Agaminae</taxon>
        <taxon>Phrynocephalus</taxon>
    </lineage>
</organism>
<feature type="compositionally biased region" description="Polar residues" evidence="1">
    <location>
        <begin position="1872"/>
        <end position="1885"/>
    </location>
</feature>
<dbReference type="OrthoDB" id="9949315at2759"/>
<evidence type="ECO:0000313" key="3">
    <source>
        <dbReference type="Proteomes" id="UP001142489"/>
    </source>
</evidence>
<keyword evidence="3" id="KW-1185">Reference proteome</keyword>
<feature type="compositionally biased region" description="Low complexity" evidence="1">
    <location>
        <begin position="654"/>
        <end position="666"/>
    </location>
</feature>
<feature type="compositionally biased region" description="Low complexity" evidence="1">
    <location>
        <begin position="15"/>
        <end position="32"/>
    </location>
</feature>
<feature type="region of interest" description="Disordered" evidence="1">
    <location>
        <begin position="1070"/>
        <end position="1113"/>
    </location>
</feature>
<feature type="region of interest" description="Disordered" evidence="1">
    <location>
        <begin position="914"/>
        <end position="1010"/>
    </location>
</feature>
<feature type="compositionally biased region" description="Basic and acidic residues" evidence="1">
    <location>
        <begin position="463"/>
        <end position="472"/>
    </location>
</feature>
<feature type="region of interest" description="Disordered" evidence="1">
    <location>
        <begin position="780"/>
        <end position="809"/>
    </location>
</feature>
<dbReference type="Proteomes" id="UP001142489">
    <property type="component" value="Unassembled WGS sequence"/>
</dbReference>
<feature type="region of interest" description="Disordered" evidence="1">
    <location>
        <begin position="244"/>
        <end position="268"/>
    </location>
</feature>
<sequence length="1989" mass="216926">MDTIQSEDSGLPWETSSSRCSTSLASETSATSGNNSMENSLPLDDGKTAQKRTPNTPDQALLSPDENIDTADKKYDFSSRPMQIKVPERELDPADPQSWPFQVQPSKIKDYLVQITQEVEAAVPEEKENALMKKGELPLKGTVRARIQQITAVLEERNKKIFRRVNQKDVPPPSEIIRKPREQAKVFSRHGISVSLRHVEREPPDKQKKKDILSYNLRHVETNISKSGYNKDEKRVRRSFPTKNVHETSEKLAAISSPPVSKGRKPESKLYSPVVQTSVPEQAIIAPPNRHKKMEEEEKQPLLDGTINVMPEKSTILTETKRQDMQDDLSVTMEVTGDVEASKVVSEREPAQFHPQVSAEPPSSPVEEGTSNATITVLSEPAAQDVLYLNNIAAAQPQSEQSVFPDARNQDAEFAVPLHPDINYAALLHSAEETGKQNIPLDSPETAGSLSEREECPSPAGAAEKEEPEKVDTQGYMAVFPQAEKEPVQPTKELEVGETGTIPDLAATSRTETQESQSNAYQTAEEYLGLPQLSSLTGEVQGQAKERLETDLAEQAAQAERAVATSLEAGQADVSSSKGRAKMEAALIESLKVPRSVSDTRREEMQQVSTAASQSESQHPVISETTKAPEVSKPAELSLFKEEEVGSDSGAEAPSSSEQLPSVSSPLTENWGKQGILPTSLVTATLLSEQLEPVLASAAETVEKQGHIPCSLKTASAVAETMKEQGPLSYSTEIAAVAAEPMEKQGLLPYSPEIAPVIQEATEKQDLLPCSLEAAPVISEQTEKQGPQPCSQEAAPVMAEPTKEQTPLPYTPETALVMKEPMEKPGHIPSSLETVPREKQGPPTYSSETAPIMAEPVEKQGPLPYSPETSPVMADILSSPEMVPMMEEPREKQGPLTYSPETASIMAEPIEKQGPLPYSAETSPVMADIPSSPETVPVMKEPREKQGPPTYSPEAAPIMAEPVEEEGSLPSSPETSPVMADIPSSLETVPVVKEPREKHGPPTYSPEAVPIMAEPVEKQSSLPYSPETSPMMADILSSPEMVPMMEEPRAKQGPLTYSPETAPIMAEPVEKQSSLPYSPERSPVMADSPSSHETVPVMEEPREKQGPPIYSPEAAPIITEPMEKQGSLPYSAEISPVMADILSSPETAPIMSEPMEKQGSLPYSIETSPVMADIPSSPETVPVMKEPREKQATPTYSPETAPIMTEPMEKQGTLPHYPETSPVMAEPRKKQGLLPNSPEIAPVVSEATEKQDHVFYSPERAPLLEETLLVIQNDKVAKGGIEHLLPTEGPSEEGGSLTRGPGVASDRKTAPLVSLISSANLPYDASAPSQEEVESSQPHVPVNRKLRPVDEEESHPTICGGLQKGQLPSLAMTLKDLDHLVESESKQSMKGDSSEPSQLAETIARFPNDEAEEKIIHPDKLITEPLTIDRLHPACVLEEQERAQMAVEETTQQLLHTCLSTEADILQPVGETEINGNLPHLPATVEDLCQPDHLMETEEHRHFPQGTAALDSGSLSTTYTTDEVQKWDSTEIQSKDSTRQAVQAVMTEFEAEYQNVSLPAATSVEPVTVSHSSASTEGEDLQVHRSAVTELTNEQPVSSEREREDTELYSVITPASNMECLVVRPETQERKDFSCDAFNEAPKPPPLISSLAANQIRDRGILTESLLSSSPIADESDSISSDVNSKDDRQESQFPITPKMEEGWSFASFLVGEARAQPPYSILAPETVQELLRSTPVEVVSKDVNDMAPPSTLVSASHLSNQITSTYAASEGQKEEQTPLLLNEESKPTKEIRNQDSLLPLSSMVPAASQEQEILYYEKEAGDQERTTLETESLTKQEVVQKSSIPQQELGHLILLQPEKASQRESIQPYLSTTVQDSSQPTDTIGTGEHQDSLPETELLKSGVAELSESTCEEKVEEIQPVWFDAAHLEHKPSALSAEEKRTALSPTRCCTIAPGAFRFIIFHGNAVFFTRVTKPNIRAEVIGLPTSQ</sequence>
<feature type="region of interest" description="Disordered" evidence="1">
    <location>
        <begin position="823"/>
        <end position="851"/>
    </location>
</feature>
<feature type="region of interest" description="Disordered" evidence="1">
    <location>
        <begin position="347"/>
        <end position="371"/>
    </location>
</feature>
<reference evidence="2" key="1">
    <citation type="journal article" date="2023" name="DNA Res.">
        <title>Chromosome-level genome assembly of Phrynocephalus forsythii using third-generation DNA sequencing and Hi-C analysis.</title>
        <authorList>
            <person name="Qi Y."/>
            <person name="Zhao W."/>
            <person name="Zhao Y."/>
            <person name="Niu C."/>
            <person name="Cao S."/>
            <person name="Zhang Y."/>
        </authorList>
    </citation>
    <scope>NUCLEOTIDE SEQUENCE</scope>
    <source>
        <tissue evidence="2">Muscle</tissue>
    </source>
</reference>
<feature type="compositionally biased region" description="Basic and acidic residues" evidence="1">
    <location>
        <begin position="483"/>
        <end position="495"/>
    </location>
</feature>
<name>A0A9Q0Y0M5_9SAUR</name>
<feature type="region of interest" description="Disordered" evidence="1">
    <location>
        <begin position="1667"/>
        <end position="1697"/>
    </location>
</feature>
<dbReference type="EMBL" id="JAPFRF010000004">
    <property type="protein sequence ID" value="KAJ7335888.1"/>
    <property type="molecule type" value="Genomic_DNA"/>
</dbReference>
<dbReference type="PRINTS" id="PR01217">
    <property type="entry name" value="PRICHEXTENSN"/>
</dbReference>
<feature type="region of interest" description="Disordered" evidence="1">
    <location>
        <begin position="1168"/>
        <end position="1237"/>
    </location>
</feature>
<feature type="region of interest" description="Disordered" evidence="1">
    <location>
        <begin position="595"/>
        <end position="673"/>
    </location>
</feature>
<feature type="region of interest" description="Disordered" evidence="1">
    <location>
        <begin position="435"/>
        <end position="502"/>
    </location>
</feature>
<feature type="region of interest" description="Disordered" evidence="1">
    <location>
        <begin position="1"/>
        <end position="81"/>
    </location>
</feature>
<feature type="region of interest" description="Disordered" evidence="1">
    <location>
        <begin position="1872"/>
        <end position="1892"/>
    </location>
</feature>
<gene>
    <name evidence="2" type="ORF">JRQ81_013829</name>
</gene>
<protein>
    <recommendedName>
        <fullName evidence="4">Cardiomyopathy-associated protein 5</fullName>
    </recommendedName>
</protein>
<feature type="compositionally biased region" description="Polar residues" evidence="1">
    <location>
        <begin position="606"/>
        <end position="626"/>
    </location>
</feature>
<evidence type="ECO:0008006" key="4">
    <source>
        <dbReference type="Google" id="ProtNLM"/>
    </source>
</evidence>
<comment type="caution">
    <text evidence="2">The sequence shown here is derived from an EMBL/GenBank/DDBJ whole genome shotgun (WGS) entry which is preliminary data.</text>
</comment>
<evidence type="ECO:0000256" key="1">
    <source>
        <dbReference type="SAM" id="MobiDB-lite"/>
    </source>
</evidence>
<accession>A0A9Q0Y0M5</accession>